<evidence type="ECO:0000256" key="3">
    <source>
        <dbReference type="ARBA" id="ARBA00022475"/>
    </source>
</evidence>
<dbReference type="EMBL" id="LXMD01000022">
    <property type="protein sequence ID" value="OCG74385.1"/>
    <property type="molecule type" value="Genomic_DNA"/>
</dbReference>
<dbReference type="SUPFAM" id="SSF161098">
    <property type="entry name" value="MetI-like"/>
    <property type="match status" value="1"/>
</dbReference>
<proteinExistence type="inferred from homology"/>
<feature type="transmembrane region" description="Helical" evidence="7">
    <location>
        <begin position="83"/>
        <end position="107"/>
    </location>
</feature>
<dbReference type="InterPro" id="IPR035906">
    <property type="entry name" value="MetI-like_sf"/>
</dbReference>
<name>A0A1B9NCR2_9MICO</name>
<comment type="caution">
    <text evidence="9">The sequence shown here is derived from an EMBL/GenBank/DDBJ whole genome shotgun (WGS) entry which is preliminary data.</text>
</comment>
<feature type="transmembrane region" description="Helical" evidence="7">
    <location>
        <begin position="239"/>
        <end position="256"/>
    </location>
</feature>
<sequence>MSTPRPAAPSKVPATIAFVAVAAVVIGCAVALRADWAALLGLPERLVTYARLLTEGFWANPFADPQREWWAVAFDFMLDSLSIAWIGTLIGAILSLPLGFAAARNVAPAWLVWITRTLLNVIRAIPEFILAIVFLLPLFGFHPAAGAIALGIGSVGTLGKLTSEALEDLSPGPVEALRATGASGLSVLRWGMLPQVMPEIVSFWLYRFEVNIRAGAILGMLGLGGIGFLFDQLFNGREWARAGIALLVTVVVTIIVDQLSAAVRHRIIGTEQLTHREVC</sequence>
<dbReference type="GO" id="GO:0005886">
    <property type="term" value="C:plasma membrane"/>
    <property type="evidence" value="ECO:0007669"/>
    <property type="project" value="UniProtKB-SubCell"/>
</dbReference>
<protein>
    <submittedName>
        <fullName evidence="9">Phosphonate ABC transporter, permease protein PhnE</fullName>
    </submittedName>
</protein>
<evidence type="ECO:0000313" key="9">
    <source>
        <dbReference type="EMBL" id="OCG74385.1"/>
    </source>
</evidence>
<evidence type="ECO:0000256" key="1">
    <source>
        <dbReference type="ARBA" id="ARBA00004651"/>
    </source>
</evidence>
<comment type="similarity">
    <text evidence="7">Belongs to the binding-protein-dependent transport system permease family.</text>
</comment>
<dbReference type="OrthoDB" id="9808005at2"/>
<dbReference type="CDD" id="cd06261">
    <property type="entry name" value="TM_PBP2"/>
    <property type="match status" value="1"/>
</dbReference>
<keyword evidence="3" id="KW-1003">Cell membrane</keyword>
<comment type="subcellular location">
    <subcellularLocation>
        <location evidence="1 7">Cell membrane</location>
        <topology evidence="1 7">Multi-pass membrane protein</topology>
    </subcellularLocation>
</comment>
<evidence type="ECO:0000256" key="2">
    <source>
        <dbReference type="ARBA" id="ARBA00022448"/>
    </source>
</evidence>
<evidence type="ECO:0000256" key="5">
    <source>
        <dbReference type="ARBA" id="ARBA00022989"/>
    </source>
</evidence>
<dbReference type="GO" id="GO:0015416">
    <property type="term" value="F:ABC-type phosphonate transporter activity"/>
    <property type="evidence" value="ECO:0007669"/>
    <property type="project" value="InterPro"/>
</dbReference>
<feature type="domain" description="ABC transmembrane type-1" evidence="8">
    <location>
        <begin position="77"/>
        <end position="260"/>
    </location>
</feature>
<feature type="transmembrane region" description="Helical" evidence="7">
    <location>
        <begin position="12"/>
        <end position="32"/>
    </location>
</feature>
<feature type="transmembrane region" description="Helical" evidence="7">
    <location>
        <begin position="128"/>
        <end position="156"/>
    </location>
</feature>
<reference evidence="9 10" key="1">
    <citation type="submission" date="2016-05" db="EMBL/GenBank/DDBJ databases">
        <authorList>
            <person name="Lavstsen T."/>
            <person name="Jespersen J.S."/>
        </authorList>
    </citation>
    <scope>NUCLEOTIDE SEQUENCE [LARGE SCALE GENOMIC DNA]</scope>
    <source>
        <strain evidence="9 10">YLB-01</strain>
    </source>
</reference>
<accession>A0A1B9NCR2</accession>
<evidence type="ECO:0000313" key="10">
    <source>
        <dbReference type="Proteomes" id="UP000093355"/>
    </source>
</evidence>
<keyword evidence="4 7" id="KW-0812">Transmembrane</keyword>
<keyword evidence="5 7" id="KW-1133">Transmembrane helix</keyword>
<dbReference type="InterPro" id="IPR000515">
    <property type="entry name" value="MetI-like"/>
</dbReference>
<feature type="transmembrane region" description="Helical" evidence="7">
    <location>
        <begin position="214"/>
        <end position="233"/>
    </location>
</feature>
<dbReference type="Pfam" id="PF00528">
    <property type="entry name" value="BPD_transp_1"/>
    <property type="match status" value="1"/>
</dbReference>
<dbReference type="Proteomes" id="UP000093355">
    <property type="component" value="Unassembled WGS sequence"/>
</dbReference>
<organism evidence="9 10">
    <name type="scientific">Microbacterium sediminis</name>
    <dbReference type="NCBI Taxonomy" id="904291"/>
    <lineage>
        <taxon>Bacteria</taxon>
        <taxon>Bacillati</taxon>
        <taxon>Actinomycetota</taxon>
        <taxon>Actinomycetes</taxon>
        <taxon>Micrococcales</taxon>
        <taxon>Microbacteriaceae</taxon>
        <taxon>Microbacterium</taxon>
    </lineage>
</organism>
<dbReference type="NCBIfam" id="TIGR01097">
    <property type="entry name" value="PhnE"/>
    <property type="match status" value="1"/>
</dbReference>
<gene>
    <name evidence="9" type="ORF">A7J15_06025</name>
</gene>
<evidence type="ECO:0000259" key="8">
    <source>
        <dbReference type="PROSITE" id="PS50928"/>
    </source>
</evidence>
<dbReference type="STRING" id="904291.A7J15_06025"/>
<dbReference type="InterPro" id="IPR005769">
    <property type="entry name" value="PhnE/PtxC"/>
</dbReference>
<keyword evidence="10" id="KW-1185">Reference proteome</keyword>
<evidence type="ECO:0000256" key="7">
    <source>
        <dbReference type="RuleBase" id="RU363032"/>
    </source>
</evidence>
<dbReference type="Gene3D" id="1.10.3720.10">
    <property type="entry name" value="MetI-like"/>
    <property type="match status" value="1"/>
</dbReference>
<dbReference type="PROSITE" id="PS51257">
    <property type="entry name" value="PROKAR_LIPOPROTEIN"/>
    <property type="match status" value="1"/>
</dbReference>
<dbReference type="PROSITE" id="PS50928">
    <property type="entry name" value="ABC_TM1"/>
    <property type="match status" value="1"/>
</dbReference>
<keyword evidence="6 7" id="KW-0472">Membrane</keyword>
<dbReference type="AlphaFoldDB" id="A0A1B9NCR2"/>
<dbReference type="PANTHER" id="PTHR30043">
    <property type="entry name" value="PHOSPHONATES TRANSPORT SYSTEM PERMEASE PROTEIN"/>
    <property type="match status" value="1"/>
</dbReference>
<dbReference type="RefSeq" id="WP_067025925.1">
    <property type="nucleotide sequence ID" value="NZ_JRNY01000003.1"/>
</dbReference>
<dbReference type="PANTHER" id="PTHR30043:SF1">
    <property type="entry name" value="ABC TRANSPORT SYSTEM PERMEASE PROTEIN P69"/>
    <property type="match status" value="1"/>
</dbReference>
<evidence type="ECO:0000256" key="4">
    <source>
        <dbReference type="ARBA" id="ARBA00022692"/>
    </source>
</evidence>
<keyword evidence="2 7" id="KW-0813">Transport</keyword>
<evidence type="ECO:0000256" key="6">
    <source>
        <dbReference type="ARBA" id="ARBA00023136"/>
    </source>
</evidence>